<feature type="compositionally biased region" description="Low complexity" evidence="4">
    <location>
        <begin position="192"/>
        <end position="219"/>
    </location>
</feature>
<evidence type="ECO:0000256" key="2">
    <source>
        <dbReference type="ARBA" id="ARBA00022737"/>
    </source>
</evidence>
<feature type="repeat" description="RCC1" evidence="3">
    <location>
        <begin position="470"/>
        <end position="527"/>
    </location>
</feature>
<feature type="repeat" description="RCC1" evidence="3">
    <location>
        <begin position="617"/>
        <end position="670"/>
    </location>
</feature>
<dbReference type="AlphaFoldDB" id="A0A9W8DNJ9"/>
<evidence type="ECO:0000256" key="1">
    <source>
        <dbReference type="ARBA" id="ARBA00022658"/>
    </source>
</evidence>
<feature type="compositionally biased region" description="Basic and acidic residues" evidence="4">
    <location>
        <begin position="19"/>
        <end position="30"/>
    </location>
</feature>
<evidence type="ECO:0000313" key="6">
    <source>
        <dbReference type="EMBL" id="KAJ1911679.1"/>
    </source>
</evidence>
<feature type="repeat" description="RCC1" evidence="3">
    <location>
        <begin position="308"/>
        <end position="362"/>
    </location>
</feature>
<feature type="repeat" description="RCC1" evidence="3">
    <location>
        <begin position="528"/>
        <end position="616"/>
    </location>
</feature>
<dbReference type="GO" id="GO:0005737">
    <property type="term" value="C:cytoplasm"/>
    <property type="evidence" value="ECO:0007669"/>
    <property type="project" value="TreeGrafter"/>
</dbReference>
<dbReference type="SUPFAM" id="SSF50985">
    <property type="entry name" value="RCC1/BLIP-II"/>
    <property type="match status" value="1"/>
</dbReference>
<feature type="region of interest" description="Disordered" evidence="4">
    <location>
        <begin position="116"/>
        <end position="159"/>
    </location>
</feature>
<feature type="compositionally biased region" description="Low complexity" evidence="4">
    <location>
        <begin position="31"/>
        <end position="41"/>
    </location>
</feature>
<keyword evidence="7" id="KW-1185">Reference proteome</keyword>
<comment type="caution">
    <text evidence="6">The sequence shown here is derived from an EMBL/GenBank/DDBJ whole genome shotgun (WGS) entry which is preliminary data.</text>
</comment>
<evidence type="ECO:0000313" key="7">
    <source>
        <dbReference type="Proteomes" id="UP001150569"/>
    </source>
</evidence>
<proteinExistence type="predicted"/>
<dbReference type="OrthoDB" id="61110at2759"/>
<feature type="repeat" description="RCC1" evidence="3">
    <location>
        <begin position="417"/>
        <end position="469"/>
    </location>
</feature>
<evidence type="ECO:0000259" key="5">
    <source>
        <dbReference type="Pfam" id="PF25390"/>
    </source>
</evidence>
<dbReference type="InterPro" id="IPR009091">
    <property type="entry name" value="RCC1/BLIP-II"/>
</dbReference>
<dbReference type="InterPro" id="IPR058923">
    <property type="entry name" value="RCC1-like_dom"/>
</dbReference>
<feature type="compositionally biased region" description="Polar residues" evidence="4">
    <location>
        <begin position="140"/>
        <end position="152"/>
    </location>
</feature>
<feature type="region of interest" description="Disordered" evidence="4">
    <location>
        <begin position="172"/>
        <end position="241"/>
    </location>
</feature>
<sequence length="672" mass="69950">MSAANRGTKRKSAAPETVVESKRTKAETGAKAKATAPSKTKAKAVAAALLAAASPVRRHTSQNLGRRNAPGARTAPVPYKAKALAKPVAQPKSVVKGLNGKAEGKKAVLSTTAAVATTKAAKSKASAKNGKGKPKAPETTEVQSDQEPAISSPTEPATTAVVEAAKGLSLSDAADAGTPVNHGKAPSRGGRKATNAGTSAAAATKTASADLKATSSAKSSSHKRSAAASASGGEKGHATHKVRIHTKPMRPTAAGTVLVFGNGDCGQLGLGDDIMSRKKPYPVAPLNDESIVDIAAGGLHNMAITADGRLFSWGCNDQHALGREGDETEPGEVTLMAEDGTTPVRFLRVACGDSVTVALTTHGVYSWGTYRSSDGLLGFDQTKDIQKTPALVDGLQHEDIIDISVGADHVLALTTHGEVYGWGDGQQHQLGRRIIERRKRNGLRPTKLGLKHITQIGTGAYHSFAVNTEGQLFAWGLNNFHQCGVEADEPGTDESAIYRPTVVPELDGIAIAQVCGGEHHSIVLTTEGRLYGFGRSDSHQLGLPFTTLPEDVAAHQAAREAARERALAEGRPFDETTFASHKKAISRPTLLPSEEGCPPFAKIAIGSNHNIALTADGEVYSWGFGEMLALGNGEDTDVPAPTLVEGKRLENAKVVAIAAGGQHSVLLSQPRD</sequence>
<reference evidence="6" key="1">
    <citation type="submission" date="2022-07" db="EMBL/GenBank/DDBJ databases">
        <title>Phylogenomic reconstructions and comparative analyses of Kickxellomycotina fungi.</title>
        <authorList>
            <person name="Reynolds N.K."/>
            <person name="Stajich J.E."/>
            <person name="Barry K."/>
            <person name="Grigoriev I.V."/>
            <person name="Crous P."/>
            <person name="Smith M.E."/>
        </authorList>
    </citation>
    <scope>NUCLEOTIDE SEQUENCE</scope>
    <source>
        <strain evidence="6">RSA 861</strain>
    </source>
</reference>
<dbReference type="PROSITE" id="PS50012">
    <property type="entry name" value="RCC1_3"/>
    <property type="match status" value="7"/>
</dbReference>
<dbReference type="PRINTS" id="PR00633">
    <property type="entry name" value="RCCNDNSATION"/>
</dbReference>
<dbReference type="PANTHER" id="PTHR45982">
    <property type="entry name" value="REGULATOR OF CHROMOSOME CONDENSATION"/>
    <property type="match status" value="1"/>
</dbReference>
<protein>
    <recommendedName>
        <fullName evidence="5">RCC1-like domain-containing protein</fullName>
    </recommendedName>
</protein>
<feature type="region of interest" description="Disordered" evidence="4">
    <location>
        <begin position="1"/>
        <end position="41"/>
    </location>
</feature>
<keyword evidence="1" id="KW-0344">Guanine-nucleotide releasing factor</keyword>
<dbReference type="EMBL" id="JANBPT010000905">
    <property type="protein sequence ID" value="KAJ1911679.1"/>
    <property type="molecule type" value="Genomic_DNA"/>
</dbReference>
<name>A0A9W8DNJ9_9FUNG</name>
<feature type="region of interest" description="Disordered" evidence="4">
    <location>
        <begin position="56"/>
        <end position="75"/>
    </location>
</feature>
<evidence type="ECO:0000256" key="4">
    <source>
        <dbReference type="SAM" id="MobiDB-lite"/>
    </source>
</evidence>
<feature type="compositionally biased region" description="Low complexity" evidence="4">
    <location>
        <begin position="116"/>
        <end position="129"/>
    </location>
</feature>
<dbReference type="PROSITE" id="PS00626">
    <property type="entry name" value="RCC1_2"/>
    <property type="match status" value="3"/>
</dbReference>
<dbReference type="PANTHER" id="PTHR45982:SF1">
    <property type="entry name" value="REGULATOR OF CHROMOSOME CONDENSATION"/>
    <property type="match status" value="1"/>
</dbReference>
<accession>A0A9W8DNJ9</accession>
<gene>
    <name evidence="6" type="ORF">IWQ60_010030</name>
</gene>
<dbReference type="Proteomes" id="UP001150569">
    <property type="component" value="Unassembled WGS sequence"/>
</dbReference>
<organism evidence="6 7">
    <name type="scientific">Tieghemiomyces parasiticus</name>
    <dbReference type="NCBI Taxonomy" id="78921"/>
    <lineage>
        <taxon>Eukaryota</taxon>
        <taxon>Fungi</taxon>
        <taxon>Fungi incertae sedis</taxon>
        <taxon>Zoopagomycota</taxon>
        <taxon>Kickxellomycotina</taxon>
        <taxon>Dimargaritomycetes</taxon>
        <taxon>Dimargaritales</taxon>
        <taxon>Dimargaritaceae</taxon>
        <taxon>Tieghemiomyces</taxon>
    </lineage>
</organism>
<feature type="repeat" description="RCC1" evidence="3">
    <location>
        <begin position="255"/>
        <end position="307"/>
    </location>
</feature>
<evidence type="ECO:0000256" key="3">
    <source>
        <dbReference type="PROSITE-ProRule" id="PRU00235"/>
    </source>
</evidence>
<dbReference type="Gene3D" id="2.130.10.30">
    <property type="entry name" value="Regulator of chromosome condensation 1/beta-lactamase-inhibitor protein II"/>
    <property type="match status" value="1"/>
</dbReference>
<dbReference type="GO" id="GO:0005085">
    <property type="term" value="F:guanyl-nucleotide exchange factor activity"/>
    <property type="evidence" value="ECO:0007669"/>
    <property type="project" value="TreeGrafter"/>
</dbReference>
<feature type="repeat" description="RCC1" evidence="3">
    <location>
        <begin position="362"/>
        <end position="416"/>
    </location>
</feature>
<dbReference type="InterPro" id="IPR000408">
    <property type="entry name" value="Reg_chr_condens"/>
</dbReference>
<keyword evidence="2" id="KW-0677">Repeat</keyword>
<dbReference type="InterPro" id="IPR051553">
    <property type="entry name" value="Ran_GTPase-activating"/>
</dbReference>
<feature type="domain" description="RCC1-like" evidence="5">
    <location>
        <begin position="257"/>
        <end position="666"/>
    </location>
</feature>
<dbReference type="Pfam" id="PF25390">
    <property type="entry name" value="WD40_RLD"/>
    <property type="match status" value="1"/>
</dbReference>